<feature type="compositionally biased region" description="Gly residues" evidence="1">
    <location>
        <begin position="770"/>
        <end position="837"/>
    </location>
</feature>
<proteinExistence type="predicted"/>
<feature type="compositionally biased region" description="Gly residues" evidence="1">
    <location>
        <begin position="855"/>
        <end position="871"/>
    </location>
</feature>
<name>A0AAV7HTB9_COTGL</name>
<organism evidence="3 4">
    <name type="scientific">Cotesia glomerata</name>
    <name type="common">Lepidopteran parasitic wasp</name>
    <name type="synonym">Apanteles glomeratus</name>
    <dbReference type="NCBI Taxonomy" id="32391"/>
    <lineage>
        <taxon>Eukaryota</taxon>
        <taxon>Metazoa</taxon>
        <taxon>Ecdysozoa</taxon>
        <taxon>Arthropoda</taxon>
        <taxon>Hexapoda</taxon>
        <taxon>Insecta</taxon>
        <taxon>Pterygota</taxon>
        <taxon>Neoptera</taxon>
        <taxon>Endopterygota</taxon>
        <taxon>Hymenoptera</taxon>
        <taxon>Apocrita</taxon>
        <taxon>Ichneumonoidea</taxon>
        <taxon>Braconidae</taxon>
        <taxon>Microgastrinae</taxon>
        <taxon>Cotesia</taxon>
    </lineage>
</organism>
<sequence length="2280" mass="237025">MKARDIYSTVAILSFIGGVVSQSVNDDPQVTLNVQEDHQDHQEASVLLQDQGQDVPATQIGKSSDKGEGIRRFDAEIEDKSDAKVTSNLPTDDRVKREPLSEQDTRDNDNDSRVHQTPELIPVKVDQVLQSEVNYARKSLLVDEDEPRNERSDKEKINIDEIPASDIQHWKEQAVLLQQQIKNESYLSFLRDAEILPGVPKFTEIQVLDLLKKVAPKKLDESFFDKANTSALSKEQLEALKCAEGFVKENQRKGFADDMLECIRGLNFMNCMRIFIWPIIVDNVPESITQRFPTLPLEFSLSDFLPANRETPKIVRATAGAPQQRLISPELVISNILKDALEGGNLKDYEKIPTYIDEKNETFAQILTPGQLEILQLAEKFLPESLRQDYANRMYSCVTRFEYFSCIKFFTWPMIKQNFPALPEFPDYQSWYPASMNVFPGYPLIPFPDNPSKDGELPEVIEAEFKNRRPRPETLIVHILKNTLDQQPRQQLLSSAVRLQDDNIKAMTKEQLASIQMAEQLIPIEHRAEFVNTNVDCMRQFNYLTCLRYVTWPTVRKWKPSMPHWSELFGQFAQFGIPDFISSTPSSTTITIPTYPIWFPGGGGSIGGLEGGAIGGSISAGGAGSGLGGGGASSGGNGGSNHGGAAAGSGSGGSGGSNQGGMIVGSGSGGSGSSNQGGAIAGGGNGGSSSVASGGFNQGSSGGSGGSAVNIIEGSNQGVTAQPGNGGIIIIIPGQSGGSGSSSGSSNTGSSEVSSGSNWASGSHHQISGGTTGGSSGSHWGSGGGGSGGQSGSGSSGGQGNTGGSDISGGSGTGGSGGTGGISGGSGGINGGSGGISSGSWESNHGGSTVSQGGSTSGGSGGNGGNQGGGVTIIIPPGGSGGHHHGSGIHHHGTGGSTESGNQGSHGSQWGSGNQWQSGGSWGSSGRPPGLPGISGGSGGNQGSGGGSWGSGGGPGFPGLPGISGGSGGNQGSSGGNWGSGGGSTGGSGISGGSGGNQGSGGGNWGSGGGSTGGSGISGGSGGSQGSSGGNWGSSGGSIGGSGISGGSGGNHGSSGGNWGSIGGSIGGSGISGGSGVNHGSSGGNWGSSGGSIGGSGMSGGSGSNQGSSGGNWGSSGGSIGGSGGSVDHQGSSGGNWGSSGGSIGGSGGSVDHQGSSGGNWGSSGGSISGSGVSGGSGGNQGSSGGNWGSSGGSIGGSGGSGDHQGSSGGNWGSSGGSIGGSGVSGGSGDHQGSGGGGIDISVGSSGGSHVTGGEGSISGSGGDQGSTGGNGSGGDINVGGSGDGQGSGGVSGGSEIDQGSGGGIDAGGSAGGDGGNQGGSVGECTCCPTRTTNTRDSIQYLKGIEPKIIDILHSLRYSMINSPIHRTFIADRQMMSQTRLTNEQLTILELSESMVPFSARRDLISRSLGCLQGGADFMICTKNVIWPFLQLYIENIPEFPASTEASAINNYKFQSAGEKHGLFARKSQQPITNRRISSSHGSFGLLRYPNIQIAARTPLQSGISAKSDDQPIISVTGTRFVPIYSDHPEGIILNILNAMAKSKSEAQEFSSKIANFPELLSPANQQQESILKLSESLLPENARTSFFENMLTCLRSNEFIVCSRDIMWPQLIEYYPRMPSFPAFQRILNSGAAGDHLQPIADNAAPIAETNVKTDQAGDAMITITDTQFVPISERPEEVLLKLLKSMESSTQNPSYSSIAKSPAFGTQFTKSQSDVLVTAENLLPPTFREVFIIRMSDCTRGNSFLDCMRDISWPTLGQFYSRLPSFPNIGTGVNLPAEKPQQSALLPPHVEPNYAEQVPERIEFLPLSQYQSNNFQPFGLNPYTAEYLGLQQQASTSSVGSTLTPAFAEQPKTLLDISQENTLQNLTRVRRNIDNQSNVNLTETDFIELLNKILEKNPETDSEKPFVETLNSTVKDLLTDDQLKILNMTERLGIYNTRGIMGQVINCITGLSFIRCLGIFMVPVIMNMLPSLGLGLPFGRSNSDNEDDLMKSKESIENLLLDWYKSLTQEKFSTSFGLLEFQGYGNGEIGVKLSGFRQARARIKDHKNLPSILTIISDIMEDVLDPKPENVKVKKIKRQRSLKLNSFDEANSDDRIIQMLLERLKANNTNVDGGANNEKKYLTIEDAYRAFEVLFGAKFKGRLLEEEAYQNDNFAENSAKTSTENEKKKDELVIKLPQLNENIELARKLTKTVTELSRRMKNNMMQMAPGVGLAVTFLLQVALAHARAAASVAEVISNMALGSAMFTFMRQTWFAPAQQPKVHYIHNHEPSEAGINWS</sequence>
<dbReference type="Proteomes" id="UP000826195">
    <property type="component" value="Unassembled WGS sequence"/>
</dbReference>
<gene>
    <name evidence="3" type="ORF">KQX54_019378</name>
</gene>
<feature type="region of interest" description="Disordered" evidence="1">
    <location>
        <begin position="730"/>
        <end position="1318"/>
    </location>
</feature>
<feature type="region of interest" description="Disordered" evidence="1">
    <location>
        <begin position="625"/>
        <end position="705"/>
    </location>
</feature>
<keyword evidence="4" id="KW-1185">Reference proteome</keyword>
<feature type="compositionally biased region" description="Gly residues" evidence="1">
    <location>
        <begin position="1300"/>
        <end position="1318"/>
    </location>
</feature>
<evidence type="ECO:0000313" key="3">
    <source>
        <dbReference type="EMBL" id="KAH0547453.1"/>
    </source>
</evidence>
<evidence type="ECO:0000313" key="4">
    <source>
        <dbReference type="Proteomes" id="UP000826195"/>
    </source>
</evidence>
<feature type="signal peptide" evidence="2">
    <location>
        <begin position="1"/>
        <end position="21"/>
    </location>
</feature>
<feature type="region of interest" description="Disordered" evidence="1">
    <location>
        <begin position="74"/>
        <end position="115"/>
    </location>
</feature>
<feature type="compositionally biased region" description="Gly residues" evidence="1">
    <location>
        <begin position="1132"/>
        <end position="1149"/>
    </location>
</feature>
<feature type="compositionally biased region" description="Gly residues" evidence="1">
    <location>
        <begin position="1156"/>
        <end position="1293"/>
    </location>
</feature>
<feature type="compositionally biased region" description="Gly residues" evidence="1">
    <location>
        <begin position="696"/>
        <end position="705"/>
    </location>
</feature>
<evidence type="ECO:0000256" key="1">
    <source>
        <dbReference type="SAM" id="MobiDB-lite"/>
    </source>
</evidence>
<feature type="compositionally biased region" description="Gly residues" evidence="1">
    <location>
        <begin position="933"/>
        <end position="1125"/>
    </location>
</feature>
<feature type="compositionally biased region" description="Gly residues" evidence="1">
    <location>
        <begin position="625"/>
        <end position="672"/>
    </location>
</feature>
<keyword evidence="2" id="KW-0732">Signal</keyword>
<dbReference type="EMBL" id="JAHXZJ010002237">
    <property type="protein sequence ID" value="KAH0547453.1"/>
    <property type="molecule type" value="Genomic_DNA"/>
</dbReference>
<feature type="compositionally biased region" description="Low complexity" evidence="1">
    <location>
        <begin position="742"/>
        <end position="769"/>
    </location>
</feature>
<protein>
    <submittedName>
        <fullName evidence="3">Uncharacterized protein</fullName>
    </submittedName>
</protein>
<feature type="compositionally biased region" description="Basic and acidic residues" evidence="1">
    <location>
        <begin position="91"/>
        <end position="115"/>
    </location>
</feature>
<feature type="chain" id="PRO_5043720211" evidence="2">
    <location>
        <begin position="22"/>
        <end position="2280"/>
    </location>
</feature>
<comment type="caution">
    <text evidence="3">The sequence shown here is derived from an EMBL/GenBank/DDBJ whole genome shotgun (WGS) entry which is preliminary data.</text>
</comment>
<feature type="compositionally biased region" description="Basic and acidic residues" evidence="1">
    <location>
        <begin position="74"/>
        <end position="83"/>
    </location>
</feature>
<feature type="compositionally biased region" description="Basic residues" evidence="1">
    <location>
        <begin position="882"/>
        <end position="893"/>
    </location>
</feature>
<feature type="compositionally biased region" description="Low complexity" evidence="1">
    <location>
        <begin position="897"/>
        <end position="928"/>
    </location>
</feature>
<reference evidence="3 4" key="1">
    <citation type="journal article" date="2021" name="J. Hered.">
        <title>A chromosome-level genome assembly of the parasitoid wasp, Cotesia glomerata (Hymenoptera: Braconidae).</title>
        <authorList>
            <person name="Pinto B.J."/>
            <person name="Weis J.J."/>
            <person name="Gamble T."/>
            <person name="Ode P.J."/>
            <person name="Paul R."/>
            <person name="Zaspel J.M."/>
        </authorList>
    </citation>
    <scope>NUCLEOTIDE SEQUENCE [LARGE SCALE GENOMIC DNA]</scope>
    <source>
        <strain evidence="3">CgM1</strain>
    </source>
</reference>
<evidence type="ECO:0000256" key="2">
    <source>
        <dbReference type="SAM" id="SignalP"/>
    </source>
</evidence>
<accession>A0AAV7HTB9</accession>